<dbReference type="EMBL" id="JACHOR010000004">
    <property type="protein sequence ID" value="MBB5746768.1"/>
    <property type="molecule type" value="Genomic_DNA"/>
</dbReference>
<reference evidence="2 3" key="1">
    <citation type="submission" date="2020-08" db="EMBL/GenBank/DDBJ databases">
        <title>Genomic Encyclopedia of Type Strains, Phase IV (KMG-IV): sequencing the most valuable type-strain genomes for metagenomic binning, comparative biology and taxonomic classification.</title>
        <authorList>
            <person name="Goeker M."/>
        </authorList>
    </citation>
    <scope>NUCLEOTIDE SEQUENCE [LARGE SCALE GENOMIC DNA]</scope>
    <source>
        <strain evidence="2 3">DSM 4737</strain>
    </source>
</reference>
<evidence type="ECO:0000313" key="2">
    <source>
        <dbReference type="EMBL" id="MBB5746768.1"/>
    </source>
</evidence>
<organism evidence="2 3">
    <name type="scientific">Brevundimonas variabilis</name>
    <dbReference type="NCBI Taxonomy" id="74312"/>
    <lineage>
        <taxon>Bacteria</taxon>
        <taxon>Pseudomonadati</taxon>
        <taxon>Pseudomonadota</taxon>
        <taxon>Alphaproteobacteria</taxon>
        <taxon>Caulobacterales</taxon>
        <taxon>Caulobacteraceae</taxon>
        <taxon>Brevundimonas</taxon>
    </lineage>
</organism>
<evidence type="ECO:0000313" key="3">
    <source>
        <dbReference type="Proteomes" id="UP000545037"/>
    </source>
</evidence>
<name>A0A7W9CJD5_9CAUL</name>
<evidence type="ECO:0000256" key="1">
    <source>
        <dbReference type="SAM" id="MobiDB-lite"/>
    </source>
</evidence>
<dbReference type="Proteomes" id="UP000545037">
    <property type="component" value="Unassembled WGS sequence"/>
</dbReference>
<proteinExistence type="predicted"/>
<keyword evidence="3" id="KW-1185">Reference proteome</keyword>
<gene>
    <name evidence="2" type="ORF">GGR13_002375</name>
</gene>
<feature type="region of interest" description="Disordered" evidence="1">
    <location>
        <begin position="1"/>
        <end position="53"/>
    </location>
</feature>
<comment type="caution">
    <text evidence="2">The sequence shown here is derived from an EMBL/GenBank/DDBJ whole genome shotgun (WGS) entry which is preliminary data.</text>
</comment>
<accession>A0A7W9CJD5</accession>
<dbReference type="AlphaFoldDB" id="A0A7W9CJD5"/>
<sequence>MARKPNYSFERQERDRADAKKAAEKAAKKAEKKAQAAWEAGEGPQPDEAPRED</sequence>
<dbReference type="RefSeq" id="WP_183213741.1">
    <property type="nucleotide sequence ID" value="NZ_JACHOR010000004.1"/>
</dbReference>
<protein>
    <submittedName>
        <fullName evidence="2">Uncharacterized protein</fullName>
    </submittedName>
</protein>
<feature type="compositionally biased region" description="Basic and acidic residues" evidence="1">
    <location>
        <begin position="10"/>
        <end position="34"/>
    </location>
</feature>